<keyword evidence="13" id="KW-1185">Reference proteome</keyword>
<dbReference type="SMART" id="SM00487">
    <property type="entry name" value="DEXDc"/>
    <property type="match status" value="1"/>
</dbReference>
<evidence type="ECO:0000256" key="5">
    <source>
        <dbReference type="ARBA" id="ARBA00022801"/>
    </source>
</evidence>
<dbReference type="Pfam" id="PF00270">
    <property type="entry name" value="DEAD"/>
    <property type="match status" value="1"/>
</dbReference>
<dbReference type="PROSITE" id="PS51194">
    <property type="entry name" value="HELICASE_CTER"/>
    <property type="match status" value="1"/>
</dbReference>
<dbReference type="InterPro" id="IPR027417">
    <property type="entry name" value="P-loop_NTPase"/>
</dbReference>
<dbReference type="InterPro" id="IPR048333">
    <property type="entry name" value="HA2_WH"/>
</dbReference>
<name>A0A671RQP6_9TELE</name>
<dbReference type="SMART" id="SM00490">
    <property type="entry name" value="HELICc"/>
    <property type="match status" value="1"/>
</dbReference>
<organism evidence="12 13">
    <name type="scientific">Sinocyclocheilus anshuiensis</name>
    <dbReference type="NCBI Taxonomy" id="1608454"/>
    <lineage>
        <taxon>Eukaryota</taxon>
        <taxon>Metazoa</taxon>
        <taxon>Chordata</taxon>
        <taxon>Craniata</taxon>
        <taxon>Vertebrata</taxon>
        <taxon>Euteleostomi</taxon>
        <taxon>Actinopterygii</taxon>
        <taxon>Neopterygii</taxon>
        <taxon>Teleostei</taxon>
        <taxon>Ostariophysi</taxon>
        <taxon>Cypriniformes</taxon>
        <taxon>Cyprinidae</taxon>
        <taxon>Cyprininae</taxon>
        <taxon>Sinocyclocheilus</taxon>
    </lineage>
</organism>
<evidence type="ECO:0000259" key="11">
    <source>
        <dbReference type="PROSITE" id="PS51194"/>
    </source>
</evidence>
<evidence type="ECO:0000256" key="6">
    <source>
        <dbReference type="ARBA" id="ARBA00022806"/>
    </source>
</evidence>
<dbReference type="InterPro" id="IPR056371">
    <property type="entry name" value="DHX37-like_C"/>
</dbReference>
<dbReference type="FunFam" id="3.40.50.300:FF:003770">
    <property type="entry name" value="ATP-dependent RNA helicase DHR1, putative"/>
    <property type="match status" value="1"/>
</dbReference>
<feature type="compositionally biased region" description="Basic and acidic residues" evidence="9">
    <location>
        <begin position="198"/>
        <end position="227"/>
    </location>
</feature>
<feature type="compositionally biased region" description="Acidic residues" evidence="9">
    <location>
        <begin position="175"/>
        <end position="194"/>
    </location>
</feature>
<feature type="region of interest" description="Disordered" evidence="9">
    <location>
        <begin position="521"/>
        <end position="551"/>
    </location>
</feature>
<dbReference type="GO" id="GO:0016787">
    <property type="term" value="F:hydrolase activity"/>
    <property type="evidence" value="ECO:0007669"/>
    <property type="project" value="UniProtKB-KW"/>
</dbReference>
<dbReference type="PANTHER" id="PTHR18934">
    <property type="entry name" value="ATP-DEPENDENT RNA HELICASE"/>
    <property type="match status" value="1"/>
</dbReference>
<dbReference type="PROSITE" id="PS51192">
    <property type="entry name" value="HELICASE_ATP_BIND_1"/>
    <property type="match status" value="1"/>
</dbReference>
<dbReference type="InterPro" id="IPR011709">
    <property type="entry name" value="DEAD-box_helicase_OB_fold"/>
</dbReference>
<dbReference type="FunFam" id="1.20.120.1080:FF:000014">
    <property type="entry name" value="Probable ATP-dependent RNA helicase DHX37"/>
    <property type="match status" value="1"/>
</dbReference>
<dbReference type="Ensembl" id="ENSSANT00000091353.1">
    <property type="protein sequence ID" value="ENSSANP00000085948.1"/>
    <property type="gene ID" value="ENSSANG00000042362.1"/>
</dbReference>
<dbReference type="GO" id="GO:0000462">
    <property type="term" value="P:maturation of SSU-rRNA from tricistronic rRNA transcript (SSU-rRNA, 5.8S rRNA, LSU-rRNA)"/>
    <property type="evidence" value="ECO:0007669"/>
    <property type="project" value="TreeGrafter"/>
</dbReference>
<dbReference type="Proteomes" id="UP000472260">
    <property type="component" value="Unassembled WGS sequence"/>
</dbReference>
<dbReference type="Pfam" id="PF04408">
    <property type="entry name" value="WHD_HA2"/>
    <property type="match status" value="1"/>
</dbReference>
<evidence type="ECO:0000256" key="8">
    <source>
        <dbReference type="ARBA" id="ARBA00047984"/>
    </source>
</evidence>
<dbReference type="SUPFAM" id="SSF52540">
    <property type="entry name" value="P-loop containing nucleoside triphosphate hydrolases"/>
    <property type="match status" value="1"/>
</dbReference>
<dbReference type="Pfam" id="PF07717">
    <property type="entry name" value="OB_NTP_bind"/>
    <property type="match status" value="1"/>
</dbReference>
<reference evidence="12" key="2">
    <citation type="submission" date="2025-09" db="UniProtKB">
        <authorList>
            <consortium name="Ensembl"/>
        </authorList>
    </citation>
    <scope>IDENTIFICATION</scope>
</reference>
<proteinExistence type="inferred from homology"/>
<protein>
    <recommendedName>
        <fullName evidence="3">Activating signal cointegrator 1 complex subunit 3</fullName>
        <ecNumber evidence="2">3.6.4.13</ecNumber>
    </recommendedName>
</protein>
<feature type="domain" description="Helicase ATP-binding" evidence="10">
    <location>
        <begin position="261"/>
        <end position="428"/>
    </location>
</feature>
<feature type="compositionally biased region" description="Polar residues" evidence="9">
    <location>
        <begin position="127"/>
        <end position="149"/>
    </location>
</feature>
<evidence type="ECO:0000256" key="2">
    <source>
        <dbReference type="ARBA" id="ARBA00012552"/>
    </source>
</evidence>
<sequence>MGRLRKKHNWKGRQQSTSAQTAAADRQTDVQVEIQDGAMLKGVDGCNALVLPATKTKKQKVEHPVAKKKALTKKQKKNLEKVLELKEKKAHRADILSKLAEVQLPDSELKLLYTTSKLGTGDKLYQTKESVNEDQNGDSTTVRISSVSRANRKRRRQVDDDDDKDEERSEKSETSEEDDDEGSDSSEEEEENPTEEPQLLREEAKQKETDVEEEKNDKDVKEEMHKKEDCKPAVFIPVDRLPEIQEARLRLPILAEEQVIMEAVREKECVVLCGETGSGKTTQVPQFLYEAGYASSGGIIGVTEPRRVAAISMSHRVATEMNLPSGVVSYQIRYEGNVTENTKIKFMTDGVLLKEIQKDFLLQKYSVVIIDEAHERSVYTDILIGLLSRIVPLRNKKGLPMKLIIMSATLRVEDFTENKRLFRTPPPVIKVEARQFAVTVHFNKRTPVDNYTGEAFRGILVFLTGQAEVHSVCRRLRKCSLNVQNIQFLIFLKCPYYSQSLSQSLPRINLDSYSALPVDEGDEDRQAGIDDNDNEGSDLELGDHPDKEKADPSIPLYVLPLYSLLAPEQQAKVFSPPPTGARLCVVATNVAETSLTIPGIKYVVDCGRVKKRFYDRVTGVSSFKVTWISQASANQRAGRAGRTEPGHCYRLYSSAVFGDFSLFSEAEITRRPVDDLVLQMKDLNIEKVVNFPFPTPPSSEVLISAEQLLISLGALEEPPRRGRLGEMERARLSCPITPLGRAMAAFPVAPRYAKMLALGRQQGCMPYIITIVAAMTVREIFEDYDRPAGSEEENTKMAGKKARCVQMRRLWAGQGQSVQLGDLMVLLGAVGACEFAGCTHQFCEENGLRYKAMLEIRRLRGQLTNAVNAVCSDAGVYVDNKMAPPTASQVLCLRQIVLAGLGDHIARRVQAEELLDPKWRNGYKTPLLDDPVFIHPSSALHKTLPEFVVYQEIMETTKMYMRGVCAVQAEWIPKLLPQYCHFSAPEESPAPWFCPLSGRVKCHQQSTFYRVSWKLPAIEMDYPEGLEHYKLFAKFFLEGQVTFMSVRCLLSSPSTMLKTWAKLQPRTETLLTTLVSEKVNNRTSLEAAWKKDERYLLSAFCQWIPESLHAEVSKSWPPI</sequence>
<dbReference type="Gene3D" id="1.20.120.1080">
    <property type="match status" value="1"/>
</dbReference>
<dbReference type="EC" id="3.6.4.13" evidence="2"/>
<feature type="region of interest" description="Disordered" evidence="9">
    <location>
        <begin position="1"/>
        <end position="28"/>
    </location>
</feature>
<keyword evidence="6" id="KW-0347">Helicase</keyword>
<evidence type="ECO:0000256" key="4">
    <source>
        <dbReference type="ARBA" id="ARBA00022741"/>
    </source>
</evidence>
<dbReference type="Pfam" id="PF21010">
    <property type="entry name" value="HA2_C"/>
    <property type="match status" value="1"/>
</dbReference>
<gene>
    <name evidence="12" type="primary">dhx37</name>
</gene>
<feature type="region of interest" description="Disordered" evidence="9">
    <location>
        <begin position="118"/>
        <end position="227"/>
    </location>
</feature>
<accession>A0A671RQP6</accession>
<feature type="compositionally biased region" description="Basic and acidic residues" evidence="9">
    <location>
        <begin position="541"/>
        <end position="551"/>
    </location>
</feature>
<dbReference type="Pfam" id="PF23362">
    <property type="entry name" value="DHX37_C"/>
    <property type="match status" value="1"/>
</dbReference>
<evidence type="ECO:0000256" key="1">
    <source>
        <dbReference type="ARBA" id="ARBA00008792"/>
    </source>
</evidence>
<dbReference type="SMART" id="SM00847">
    <property type="entry name" value="HA2"/>
    <property type="match status" value="1"/>
</dbReference>
<dbReference type="InterPro" id="IPR003593">
    <property type="entry name" value="AAA+_ATPase"/>
</dbReference>
<dbReference type="GO" id="GO:0003724">
    <property type="term" value="F:RNA helicase activity"/>
    <property type="evidence" value="ECO:0007669"/>
    <property type="project" value="UniProtKB-EC"/>
</dbReference>
<dbReference type="PROSITE" id="PS00690">
    <property type="entry name" value="DEAH_ATP_HELICASE"/>
    <property type="match status" value="1"/>
</dbReference>
<dbReference type="AlphaFoldDB" id="A0A671RQP6"/>
<evidence type="ECO:0000256" key="7">
    <source>
        <dbReference type="ARBA" id="ARBA00022840"/>
    </source>
</evidence>
<dbReference type="InterPro" id="IPR014001">
    <property type="entry name" value="Helicase_ATP-bd"/>
</dbReference>
<evidence type="ECO:0000256" key="9">
    <source>
        <dbReference type="SAM" id="MobiDB-lite"/>
    </source>
</evidence>
<evidence type="ECO:0000256" key="3">
    <source>
        <dbReference type="ARBA" id="ARBA00014590"/>
    </source>
</evidence>
<feature type="compositionally biased region" description="Acidic residues" evidence="9">
    <location>
        <begin position="530"/>
        <end position="540"/>
    </location>
</feature>
<evidence type="ECO:0000259" key="10">
    <source>
        <dbReference type="PROSITE" id="PS51192"/>
    </source>
</evidence>
<dbReference type="Pfam" id="PF00271">
    <property type="entry name" value="Helicase_C"/>
    <property type="match status" value="1"/>
</dbReference>
<dbReference type="InterPro" id="IPR001650">
    <property type="entry name" value="Helicase_C-like"/>
</dbReference>
<dbReference type="FunFam" id="3.40.50.300:FF:000895">
    <property type="entry name" value="probable ATP-dependent RNA helicase DHX37"/>
    <property type="match status" value="1"/>
</dbReference>
<dbReference type="InterPro" id="IPR011545">
    <property type="entry name" value="DEAD/DEAH_box_helicase_dom"/>
</dbReference>
<dbReference type="Gene3D" id="3.40.50.300">
    <property type="entry name" value="P-loop containing nucleotide triphosphate hydrolases"/>
    <property type="match status" value="2"/>
</dbReference>
<keyword evidence="5" id="KW-0378">Hydrolase</keyword>
<evidence type="ECO:0000313" key="13">
    <source>
        <dbReference type="Proteomes" id="UP000472260"/>
    </source>
</evidence>
<keyword evidence="4" id="KW-0547">Nucleotide-binding</keyword>
<comment type="similarity">
    <text evidence="1">Belongs to the DEAD box helicase family. DEAH subfamily.</text>
</comment>
<dbReference type="SMART" id="SM00382">
    <property type="entry name" value="AAA"/>
    <property type="match status" value="1"/>
</dbReference>
<dbReference type="InterPro" id="IPR007502">
    <property type="entry name" value="Helicase-assoc_dom"/>
</dbReference>
<dbReference type="CDD" id="cd18791">
    <property type="entry name" value="SF2_C_RHA"/>
    <property type="match status" value="1"/>
</dbReference>
<feature type="compositionally biased region" description="Basic residues" evidence="9">
    <location>
        <begin position="1"/>
        <end position="11"/>
    </location>
</feature>
<dbReference type="CDD" id="cd17982">
    <property type="entry name" value="DEXHc_DHX37"/>
    <property type="match status" value="1"/>
</dbReference>
<dbReference type="PANTHER" id="PTHR18934:SF99">
    <property type="entry name" value="ATP-DEPENDENT RNA HELICASE DHX37-RELATED"/>
    <property type="match status" value="1"/>
</dbReference>
<evidence type="ECO:0000313" key="12">
    <source>
        <dbReference type="Ensembl" id="ENSSANP00000085948.1"/>
    </source>
</evidence>
<comment type="catalytic activity">
    <reaction evidence="8">
        <text>ATP + H2O = ADP + phosphate + H(+)</text>
        <dbReference type="Rhea" id="RHEA:13065"/>
        <dbReference type="ChEBI" id="CHEBI:15377"/>
        <dbReference type="ChEBI" id="CHEBI:15378"/>
        <dbReference type="ChEBI" id="CHEBI:30616"/>
        <dbReference type="ChEBI" id="CHEBI:43474"/>
        <dbReference type="ChEBI" id="CHEBI:456216"/>
        <dbReference type="EC" id="3.6.4.13"/>
    </reaction>
</comment>
<feature type="domain" description="Helicase C-terminal" evidence="11">
    <location>
        <begin position="500"/>
        <end position="684"/>
    </location>
</feature>
<dbReference type="GO" id="GO:0003723">
    <property type="term" value="F:RNA binding"/>
    <property type="evidence" value="ECO:0007669"/>
    <property type="project" value="TreeGrafter"/>
</dbReference>
<dbReference type="GO" id="GO:0005524">
    <property type="term" value="F:ATP binding"/>
    <property type="evidence" value="ECO:0007669"/>
    <property type="project" value="UniProtKB-KW"/>
</dbReference>
<reference evidence="12" key="1">
    <citation type="submission" date="2025-08" db="UniProtKB">
        <authorList>
            <consortium name="Ensembl"/>
        </authorList>
    </citation>
    <scope>IDENTIFICATION</scope>
</reference>
<dbReference type="GO" id="GO:0005730">
    <property type="term" value="C:nucleolus"/>
    <property type="evidence" value="ECO:0007669"/>
    <property type="project" value="TreeGrafter"/>
</dbReference>
<keyword evidence="7" id="KW-0067">ATP-binding</keyword>
<feature type="compositionally biased region" description="Low complexity" evidence="9">
    <location>
        <begin position="13"/>
        <end position="25"/>
    </location>
</feature>
<dbReference type="InterPro" id="IPR002464">
    <property type="entry name" value="DNA/RNA_helicase_DEAH_CS"/>
</dbReference>